<keyword evidence="2" id="KW-1185">Reference proteome</keyword>
<accession>A0ACB8A3R3</accession>
<dbReference type="EMBL" id="MU267864">
    <property type="protein sequence ID" value="KAH7907859.1"/>
    <property type="molecule type" value="Genomic_DNA"/>
</dbReference>
<evidence type="ECO:0000313" key="1">
    <source>
        <dbReference type="EMBL" id="KAH7907859.1"/>
    </source>
</evidence>
<protein>
    <submittedName>
        <fullName evidence="1">Uncharacterized protein</fullName>
    </submittedName>
</protein>
<evidence type="ECO:0000313" key="2">
    <source>
        <dbReference type="Proteomes" id="UP000790377"/>
    </source>
</evidence>
<comment type="caution">
    <text evidence="1">The sequence shown here is derived from an EMBL/GenBank/DDBJ whole genome shotgun (WGS) entry which is preliminary data.</text>
</comment>
<proteinExistence type="predicted"/>
<name>A0ACB8A3R3_9AGAM</name>
<sequence length="70" mass="8119">MVFVLFTTLFLGTDIQLRMCNKNIGWMRDGPLRYKSPERLRPRDTDGPTTDRQYKNDDNDDADIASRAVP</sequence>
<reference evidence="1" key="1">
    <citation type="journal article" date="2021" name="New Phytol.">
        <title>Evolutionary innovations through gain and loss of genes in the ectomycorrhizal Boletales.</title>
        <authorList>
            <person name="Wu G."/>
            <person name="Miyauchi S."/>
            <person name="Morin E."/>
            <person name="Kuo A."/>
            <person name="Drula E."/>
            <person name="Varga T."/>
            <person name="Kohler A."/>
            <person name="Feng B."/>
            <person name="Cao Y."/>
            <person name="Lipzen A."/>
            <person name="Daum C."/>
            <person name="Hundley H."/>
            <person name="Pangilinan J."/>
            <person name="Johnson J."/>
            <person name="Barry K."/>
            <person name="LaButti K."/>
            <person name="Ng V."/>
            <person name="Ahrendt S."/>
            <person name="Min B."/>
            <person name="Choi I.G."/>
            <person name="Park H."/>
            <person name="Plett J.M."/>
            <person name="Magnuson J."/>
            <person name="Spatafora J.W."/>
            <person name="Nagy L.G."/>
            <person name="Henrissat B."/>
            <person name="Grigoriev I.V."/>
            <person name="Yang Z.L."/>
            <person name="Xu J."/>
            <person name="Martin F.M."/>
        </authorList>
    </citation>
    <scope>NUCLEOTIDE SEQUENCE</scope>
    <source>
        <strain evidence="1">ATCC 28755</strain>
    </source>
</reference>
<organism evidence="1 2">
    <name type="scientific">Hygrophoropsis aurantiaca</name>
    <dbReference type="NCBI Taxonomy" id="72124"/>
    <lineage>
        <taxon>Eukaryota</taxon>
        <taxon>Fungi</taxon>
        <taxon>Dikarya</taxon>
        <taxon>Basidiomycota</taxon>
        <taxon>Agaricomycotina</taxon>
        <taxon>Agaricomycetes</taxon>
        <taxon>Agaricomycetidae</taxon>
        <taxon>Boletales</taxon>
        <taxon>Coniophorineae</taxon>
        <taxon>Hygrophoropsidaceae</taxon>
        <taxon>Hygrophoropsis</taxon>
    </lineage>
</organism>
<dbReference type="Proteomes" id="UP000790377">
    <property type="component" value="Unassembled WGS sequence"/>
</dbReference>
<gene>
    <name evidence="1" type="ORF">BJ138DRAFT_1159048</name>
</gene>